<feature type="region of interest" description="Disordered" evidence="1">
    <location>
        <begin position="1"/>
        <end position="67"/>
    </location>
</feature>
<organism evidence="2">
    <name type="scientific">Lyngbya confervoides BDU141951</name>
    <dbReference type="NCBI Taxonomy" id="1574623"/>
    <lineage>
        <taxon>Bacteria</taxon>
        <taxon>Bacillati</taxon>
        <taxon>Cyanobacteriota</taxon>
        <taxon>Cyanophyceae</taxon>
        <taxon>Oscillatoriophycideae</taxon>
        <taxon>Oscillatoriales</taxon>
        <taxon>Microcoleaceae</taxon>
        <taxon>Lyngbya</taxon>
    </lineage>
</organism>
<feature type="compositionally biased region" description="Polar residues" evidence="1">
    <location>
        <begin position="55"/>
        <end position="67"/>
    </location>
</feature>
<protein>
    <submittedName>
        <fullName evidence="2">Uncharacterized protein</fullName>
    </submittedName>
</protein>
<comment type="caution">
    <text evidence="2">The sequence shown here is derived from an EMBL/GenBank/DDBJ whole genome shotgun (WGS) entry which is preliminary data.</text>
</comment>
<accession>A0A0C1VCU8</accession>
<evidence type="ECO:0000313" key="2">
    <source>
        <dbReference type="EMBL" id="NEV69658.1"/>
    </source>
</evidence>
<reference evidence="2" key="3">
    <citation type="submission" date="2020-02" db="EMBL/GenBank/DDBJ databases">
        <authorList>
            <person name="Sarangi A.N."/>
            <person name="Ghosh S."/>
            <person name="Mukherjee M."/>
            <person name="Tripathy S."/>
        </authorList>
    </citation>
    <scope>NUCLEOTIDE SEQUENCE</scope>
    <source>
        <strain evidence="2">BDU141951</strain>
    </source>
</reference>
<feature type="compositionally biased region" description="Polar residues" evidence="1">
    <location>
        <begin position="1"/>
        <end position="12"/>
    </location>
</feature>
<dbReference type="AlphaFoldDB" id="A0A0C1VCU8"/>
<proteinExistence type="predicted"/>
<sequence>MTQQSQQTQDKNNAVFPDEKNTPIVEEARRTGQGARKSDAKSGAEAEAPGDKNTDTPGDPNQGTEAR</sequence>
<feature type="compositionally biased region" description="Basic and acidic residues" evidence="1">
    <location>
        <begin position="17"/>
        <end position="54"/>
    </location>
</feature>
<reference evidence="2" key="1">
    <citation type="submission" date="2014-11" db="EMBL/GenBank/DDBJ databases">
        <authorList>
            <person name="Malar M.C."/>
            <person name="Sen D."/>
            <person name="Tripathy S."/>
        </authorList>
    </citation>
    <scope>NUCLEOTIDE SEQUENCE</scope>
    <source>
        <strain evidence="2">BDU141951</strain>
    </source>
</reference>
<reference evidence="2" key="2">
    <citation type="journal article" date="2015" name="Genome Announc.">
        <title>Draft Genome Sequence of Filamentous Marine Cyanobacterium Lyngbya confervoides Strain BDU141951.</title>
        <authorList>
            <person name="Chandrababunaidu M.M."/>
            <person name="Sen D."/>
            <person name="Tripathy S."/>
        </authorList>
    </citation>
    <scope>NUCLEOTIDE SEQUENCE</scope>
    <source>
        <strain evidence="2">BDU141951</strain>
    </source>
</reference>
<name>A0A0C1VCU8_9CYAN</name>
<dbReference type="EMBL" id="JTHE02000003">
    <property type="protein sequence ID" value="NEV69658.1"/>
    <property type="molecule type" value="Genomic_DNA"/>
</dbReference>
<gene>
    <name evidence="2" type="ORF">QQ91_021405</name>
</gene>
<evidence type="ECO:0000256" key="1">
    <source>
        <dbReference type="SAM" id="MobiDB-lite"/>
    </source>
</evidence>